<name>A0AAU9S2P2_THLAR</name>
<proteinExistence type="predicted"/>
<protein>
    <recommendedName>
        <fullName evidence="4">Alcohol dehydrogenase</fullName>
    </recommendedName>
</protein>
<feature type="compositionally biased region" description="Polar residues" evidence="1">
    <location>
        <begin position="19"/>
        <end position="31"/>
    </location>
</feature>
<keyword evidence="3" id="KW-1185">Reference proteome</keyword>
<accession>A0AAU9S2P2</accession>
<dbReference type="InterPro" id="IPR011032">
    <property type="entry name" value="GroES-like_sf"/>
</dbReference>
<gene>
    <name evidence="2" type="ORF">TAV2_LOCUS11973</name>
</gene>
<sequence>MIGPIRLKPIESRAGPDPTTVSTSKFSQDPNSTVSAKHWFLCANPDLGKRSFLCLQELKLDPLISHEVGFHDINRAFDLLLEGKSLRCIIWMDK</sequence>
<comment type="caution">
    <text evidence="2">The sequence shown here is derived from an EMBL/GenBank/DDBJ whole genome shotgun (WGS) entry which is preliminary data.</text>
</comment>
<dbReference type="Proteomes" id="UP000836841">
    <property type="component" value="Unassembled WGS sequence"/>
</dbReference>
<reference evidence="2 3" key="1">
    <citation type="submission" date="2022-03" db="EMBL/GenBank/DDBJ databases">
        <authorList>
            <person name="Nunn A."/>
            <person name="Chopra R."/>
            <person name="Nunn A."/>
            <person name="Contreras Garrido A."/>
        </authorList>
    </citation>
    <scope>NUCLEOTIDE SEQUENCE [LARGE SCALE GENOMIC DNA]</scope>
</reference>
<evidence type="ECO:0000256" key="1">
    <source>
        <dbReference type="SAM" id="MobiDB-lite"/>
    </source>
</evidence>
<evidence type="ECO:0008006" key="4">
    <source>
        <dbReference type="Google" id="ProtNLM"/>
    </source>
</evidence>
<evidence type="ECO:0000313" key="3">
    <source>
        <dbReference type="Proteomes" id="UP000836841"/>
    </source>
</evidence>
<dbReference type="EMBL" id="CAJVSB020000546">
    <property type="protein sequence ID" value="CAH2056759.1"/>
    <property type="molecule type" value="Genomic_DNA"/>
</dbReference>
<dbReference type="SUPFAM" id="SSF50129">
    <property type="entry name" value="GroES-like"/>
    <property type="match status" value="1"/>
</dbReference>
<feature type="region of interest" description="Disordered" evidence="1">
    <location>
        <begin position="1"/>
        <end position="31"/>
    </location>
</feature>
<dbReference type="AlphaFoldDB" id="A0AAU9S2P2"/>
<dbReference type="Gene3D" id="3.90.180.10">
    <property type="entry name" value="Medium-chain alcohol dehydrogenases, catalytic domain"/>
    <property type="match status" value="1"/>
</dbReference>
<evidence type="ECO:0000313" key="2">
    <source>
        <dbReference type="EMBL" id="CAH2056759.1"/>
    </source>
</evidence>
<organism evidence="2 3">
    <name type="scientific">Thlaspi arvense</name>
    <name type="common">Field penny-cress</name>
    <dbReference type="NCBI Taxonomy" id="13288"/>
    <lineage>
        <taxon>Eukaryota</taxon>
        <taxon>Viridiplantae</taxon>
        <taxon>Streptophyta</taxon>
        <taxon>Embryophyta</taxon>
        <taxon>Tracheophyta</taxon>
        <taxon>Spermatophyta</taxon>
        <taxon>Magnoliopsida</taxon>
        <taxon>eudicotyledons</taxon>
        <taxon>Gunneridae</taxon>
        <taxon>Pentapetalae</taxon>
        <taxon>rosids</taxon>
        <taxon>malvids</taxon>
        <taxon>Brassicales</taxon>
        <taxon>Brassicaceae</taxon>
        <taxon>Thlaspideae</taxon>
        <taxon>Thlaspi</taxon>
    </lineage>
</organism>